<feature type="domain" description="Acyltransferase 3" evidence="2">
    <location>
        <begin position="23"/>
        <end position="350"/>
    </location>
</feature>
<gene>
    <name evidence="4" type="ORF">BKA19_2801</name>
</gene>
<keyword evidence="1" id="KW-0812">Transmembrane</keyword>
<feature type="transmembrane region" description="Helical" evidence="1">
    <location>
        <begin position="334"/>
        <end position="350"/>
    </location>
</feature>
<feature type="transmembrane region" description="Helical" evidence="1">
    <location>
        <begin position="186"/>
        <end position="207"/>
    </location>
</feature>
<dbReference type="InterPro" id="IPR043968">
    <property type="entry name" value="SGNH"/>
</dbReference>
<name>A0A4V2G2G9_9ACTN</name>
<evidence type="ECO:0000259" key="3">
    <source>
        <dbReference type="Pfam" id="PF19040"/>
    </source>
</evidence>
<dbReference type="Pfam" id="PF01757">
    <property type="entry name" value="Acyl_transf_3"/>
    <property type="match status" value="1"/>
</dbReference>
<organism evidence="4 5">
    <name type="scientific">Blastococcus saxobsidens</name>
    <dbReference type="NCBI Taxonomy" id="138336"/>
    <lineage>
        <taxon>Bacteria</taxon>
        <taxon>Bacillati</taxon>
        <taxon>Actinomycetota</taxon>
        <taxon>Actinomycetes</taxon>
        <taxon>Geodermatophilales</taxon>
        <taxon>Geodermatophilaceae</taxon>
        <taxon>Blastococcus</taxon>
    </lineage>
</organism>
<dbReference type="AlphaFoldDB" id="A0A4V2G2G9"/>
<feature type="transmembrane region" description="Helical" evidence="1">
    <location>
        <begin position="242"/>
        <end position="262"/>
    </location>
</feature>
<feature type="transmembrane region" description="Helical" evidence="1">
    <location>
        <begin position="90"/>
        <end position="109"/>
    </location>
</feature>
<comment type="caution">
    <text evidence="4">The sequence shown here is derived from an EMBL/GenBank/DDBJ whole genome shotgun (WGS) entry which is preliminary data.</text>
</comment>
<protein>
    <submittedName>
        <fullName evidence="4">Peptidoglycan/LPS O-acetylase OafA/YrhL</fullName>
    </submittedName>
</protein>
<feature type="transmembrane region" description="Helical" evidence="1">
    <location>
        <begin position="274"/>
        <end position="291"/>
    </location>
</feature>
<feature type="transmembrane region" description="Helical" evidence="1">
    <location>
        <begin position="213"/>
        <end position="235"/>
    </location>
</feature>
<dbReference type="Proteomes" id="UP000292507">
    <property type="component" value="Unassembled WGS sequence"/>
</dbReference>
<dbReference type="InterPro" id="IPR002656">
    <property type="entry name" value="Acyl_transf_3_dom"/>
</dbReference>
<feature type="transmembrane region" description="Helical" evidence="1">
    <location>
        <begin position="312"/>
        <end position="328"/>
    </location>
</feature>
<accession>A0A4V2G2G9</accession>
<dbReference type="OrthoDB" id="3404679at2"/>
<evidence type="ECO:0000259" key="2">
    <source>
        <dbReference type="Pfam" id="PF01757"/>
    </source>
</evidence>
<evidence type="ECO:0000256" key="1">
    <source>
        <dbReference type="SAM" id="Phobius"/>
    </source>
</evidence>
<keyword evidence="5" id="KW-1185">Reference proteome</keyword>
<keyword evidence="1" id="KW-0472">Membrane</keyword>
<dbReference type="GO" id="GO:0016747">
    <property type="term" value="F:acyltransferase activity, transferring groups other than amino-acyl groups"/>
    <property type="evidence" value="ECO:0007669"/>
    <property type="project" value="InterPro"/>
</dbReference>
<evidence type="ECO:0000313" key="4">
    <source>
        <dbReference type="EMBL" id="RZU33086.1"/>
    </source>
</evidence>
<dbReference type="PANTHER" id="PTHR23028">
    <property type="entry name" value="ACETYLTRANSFERASE"/>
    <property type="match status" value="1"/>
</dbReference>
<dbReference type="InterPro" id="IPR050879">
    <property type="entry name" value="Acyltransferase_3"/>
</dbReference>
<feature type="transmembrane region" description="Helical" evidence="1">
    <location>
        <begin position="371"/>
        <end position="395"/>
    </location>
</feature>
<dbReference type="Pfam" id="PF19040">
    <property type="entry name" value="SGNH"/>
    <property type="match status" value="1"/>
</dbReference>
<dbReference type="PANTHER" id="PTHR23028:SF53">
    <property type="entry name" value="ACYL_TRANSF_3 DOMAIN-CONTAINING PROTEIN"/>
    <property type="match status" value="1"/>
</dbReference>
<feature type="transmembrane region" description="Helical" evidence="1">
    <location>
        <begin position="51"/>
        <end position="69"/>
    </location>
</feature>
<dbReference type="RefSeq" id="WP_104527652.1">
    <property type="nucleotide sequence ID" value="NZ_POQT01000007.1"/>
</dbReference>
<dbReference type="GO" id="GO:0016020">
    <property type="term" value="C:membrane"/>
    <property type="evidence" value="ECO:0007669"/>
    <property type="project" value="TreeGrafter"/>
</dbReference>
<dbReference type="EMBL" id="SHKV01000001">
    <property type="protein sequence ID" value="RZU33086.1"/>
    <property type="molecule type" value="Genomic_DNA"/>
</dbReference>
<keyword evidence="1" id="KW-1133">Transmembrane helix</keyword>
<sequence length="690" mass="74027">MPAPSTAVPPAHDATSARRYRTEIDGLRALAVSLVVGYHVLSGRVSGGVDVFLALSGFFLVHGLTGRLARSGRVRPLRAISRTLGRLVPSAALVLAGTVAAAVLVLPSTRWREIAEHLLSAATFTENHRLVAESVDYAASNLLASPMQQFWSLSIQVQVLVAAPFLVAGAAVLLRRTPWWRHGRAVTIGATAAATAASFAWSVVATAEDQQRAYFSTVPRLWELGVGALAAVLLARLRPPRWLAAALGWTGVAMLVACGALLDGAHQFPGWQAAWPVLSAVAVIVAADHGGRAGVHRALSTPLARWLGSRSYALYLWHWPVLVLYLAHTGRDFPSVKGAVAIIVLSLLLAEATHRLVERPAGARIQTWRPAAALAVVAAMAAPPALAGAGVLSWMDREADRVAAVVDDPAYPGAAALGSPFWETGPAGDVEPMPPLSLIRDDWPWPPAGASCTQEVIEDAPVPTEIDMCVNGDDDRKRRVVAVGDSHVAHWLPPLNAIAEDRGWQVISVIRGGCNLSTESEFIQEGWPGYEECAVWRSRMTDRIVSLEPDVVIALGTRTAAGEEPEWLPPGFVAAWKPLTDAGIRIVGLRDSPRHTMDVPDCMAEWGDASPRCRSPRSSVYDDGLLDPPPSVLPDGVSLVDTSRYFCLEDVCPALIGNVRVYMDDGHVTGTYMRTVRPLFEEDLLGHLGW</sequence>
<feature type="domain" description="SGNH" evidence="3">
    <location>
        <begin position="465"/>
        <end position="681"/>
    </location>
</feature>
<reference evidence="4 5" key="1">
    <citation type="submission" date="2019-02" db="EMBL/GenBank/DDBJ databases">
        <title>Sequencing the genomes of 1000 actinobacteria strains.</title>
        <authorList>
            <person name="Klenk H.-P."/>
        </authorList>
    </citation>
    <scope>NUCLEOTIDE SEQUENCE [LARGE SCALE GENOMIC DNA]</scope>
    <source>
        <strain evidence="4 5">DSM 44509</strain>
    </source>
</reference>
<dbReference type="GO" id="GO:0009103">
    <property type="term" value="P:lipopolysaccharide biosynthetic process"/>
    <property type="evidence" value="ECO:0007669"/>
    <property type="project" value="TreeGrafter"/>
</dbReference>
<proteinExistence type="predicted"/>
<feature type="transmembrane region" description="Helical" evidence="1">
    <location>
        <begin position="150"/>
        <end position="174"/>
    </location>
</feature>
<evidence type="ECO:0000313" key="5">
    <source>
        <dbReference type="Proteomes" id="UP000292507"/>
    </source>
</evidence>